<name>A0ACC2VH56_9TREE</name>
<evidence type="ECO:0000313" key="1">
    <source>
        <dbReference type="EMBL" id="KAJ9098324.1"/>
    </source>
</evidence>
<keyword evidence="2" id="KW-1185">Reference proteome</keyword>
<protein>
    <submittedName>
        <fullName evidence="1">Uncharacterized protein</fullName>
    </submittedName>
</protein>
<evidence type="ECO:0000313" key="2">
    <source>
        <dbReference type="Proteomes" id="UP001241377"/>
    </source>
</evidence>
<organism evidence="1 2">
    <name type="scientific">Naganishia cerealis</name>
    <dbReference type="NCBI Taxonomy" id="610337"/>
    <lineage>
        <taxon>Eukaryota</taxon>
        <taxon>Fungi</taxon>
        <taxon>Dikarya</taxon>
        <taxon>Basidiomycota</taxon>
        <taxon>Agaricomycotina</taxon>
        <taxon>Tremellomycetes</taxon>
        <taxon>Filobasidiales</taxon>
        <taxon>Filobasidiaceae</taxon>
        <taxon>Naganishia</taxon>
    </lineage>
</organism>
<dbReference type="Proteomes" id="UP001241377">
    <property type="component" value="Unassembled WGS sequence"/>
</dbReference>
<gene>
    <name evidence="1" type="ORF">QFC19_006448</name>
</gene>
<sequence>MSKWNVAHRYEQRSLLIAVNCVAALSIFFFGYRLSTLCYPVTTVSIAAISSNPLRANAYREYPSAEGVMGGVNTNRSYASLMGFGHYNETKGQVEISHPLLQGGIVAVYYLPGALLGAFIGGWLGDRYGRVKTMTIGSAWTIFGAVMQTAAQNADWMFCARVLNGIGTGILCAITPVWATEISTHTSRGAFIAIEFTLNIFGVVVAYWLE</sequence>
<comment type="caution">
    <text evidence="1">The sequence shown here is derived from an EMBL/GenBank/DDBJ whole genome shotgun (WGS) entry which is preliminary data.</text>
</comment>
<reference evidence="1" key="1">
    <citation type="submission" date="2023-04" db="EMBL/GenBank/DDBJ databases">
        <title>Draft Genome sequencing of Naganishia species isolated from polar environments using Oxford Nanopore Technology.</title>
        <authorList>
            <person name="Leo P."/>
            <person name="Venkateswaran K."/>
        </authorList>
    </citation>
    <scope>NUCLEOTIDE SEQUENCE</scope>
    <source>
        <strain evidence="1">MNA-CCFEE 5261</strain>
    </source>
</reference>
<dbReference type="EMBL" id="JASBWR010000078">
    <property type="protein sequence ID" value="KAJ9098324.1"/>
    <property type="molecule type" value="Genomic_DNA"/>
</dbReference>
<accession>A0ACC2VH56</accession>
<proteinExistence type="predicted"/>